<feature type="domain" description="Fe-containing alcohol dehydrogenase-like C-terminal" evidence="3">
    <location>
        <begin position="188"/>
        <end position="388"/>
    </location>
</feature>
<dbReference type="PANTHER" id="PTHR43633:SF1">
    <property type="entry name" value="ALCOHOL DEHYDROGENASE YQHD"/>
    <property type="match status" value="1"/>
</dbReference>
<dbReference type="CDD" id="cd08187">
    <property type="entry name" value="BDH"/>
    <property type="match status" value="1"/>
</dbReference>
<dbReference type="PROSITE" id="PS00060">
    <property type="entry name" value="ADH_IRON_2"/>
    <property type="match status" value="1"/>
</dbReference>
<dbReference type="InterPro" id="IPR056798">
    <property type="entry name" value="ADH_Fe_C"/>
</dbReference>
<organism evidence="4 5">
    <name type="scientific">Tumebacillus amylolyticus</name>
    <dbReference type="NCBI Taxonomy" id="2801339"/>
    <lineage>
        <taxon>Bacteria</taxon>
        <taxon>Bacillati</taxon>
        <taxon>Bacillota</taxon>
        <taxon>Bacilli</taxon>
        <taxon>Bacillales</taxon>
        <taxon>Alicyclobacillaceae</taxon>
        <taxon>Tumebacillus</taxon>
    </lineage>
</organism>
<gene>
    <name evidence="4" type="ORF">JJB07_07200</name>
</gene>
<dbReference type="PANTHER" id="PTHR43633">
    <property type="entry name" value="ALCOHOL DEHYDROGENASE YQHD"/>
    <property type="match status" value="1"/>
</dbReference>
<dbReference type="Gene3D" id="1.20.1090.10">
    <property type="entry name" value="Dehydroquinate synthase-like - alpha domain"/>
    <property type="match status" value="1"/>
</dbReference>
<dbReference type="InterPro" id="IPR001670">
    <property type="entry name" value="ADH_Fe/GldA"/>
</dbReference>
<dbReference type="InterPro" id="IPR018211">
    <property type="entry name" value="ADH_Fe_CS"/>
</dbReference>
<evidence type="ECO:0000256" key="1">
    <source>
        <dbReference type="ARBA" id="ARBA00023002"/>
    </source>
</evidence>
<protein>
    <submittedName>
        <fullName evidence="4">Iron-containing alcohol dehydrogenase</fullName>
    </submittedName>
</protein>
<reference evidence="4 5" key="1">
    <citation type="submission" date="2021-01" db="EMBL/GenBank/DDBJ databases">
        <title>Tumebacillus sp. strain ITR2 16S ribosomal RNA gene Genome sequencing and assembly.</title>
        <authorList>
            <person name="Kang M."/>
        </authorList>
    </citation>
    <scope>NUCLEOTIDE SEQUENCE [LARGE SCALE GENOMIC DNA]</scope>
    <source>
        <strain evidence="4 5">ITR2</strain>
    </source>
</reference>
<name>A0ABS1J897_9BACL</name>
<accession>A0ABS1J897</accession>
<keyword evidence="1" id="KW-0560">Oxidoreductase</keyword>
<evidence type="ECO:0000313" key="5">
    <source>
        <dbReference type="Proteomes" id="UP000602284"/>
    </source>
</evidence>
<evidence type="ECO:0000259" key="3">
    <source>
        <dbReference type="Pfam" id="PF25137"/>
    </source>
</evidence>
<dbReference type="EMBL" id="JAEQNB010000002">
    <property type="protein sequence ID" value="MBL0386430.1"/>
    <property type="molecule type" value="Genomic_DNA"/>
</dbReference>
<dbReference type="Pfam" id="PF00465">
    <property type="entry name" value="Fe-ADH"/>
    <property type="match status" value="1"/>
</dbReference>
<dbReference type="InterPro" id="IPR044731">
    <property type="entry name" value="BDH-like"/>
</dbReference>
<evidence type="ECO:0000313" key="4">
    <source>
        <dbReference type="EMBL" id="MBL0386430.1"/>
    </source>
</evidence>
<dbReference type="SUPFAM" id="SSF56796">
    <property type="entry name" value="Dehydroquinate synthase-like"/>
    <property type="match status" value="1"/>
</dbReference>
<evidence type="ECO:0000259" key="2">
    <source>
        <dbReference type="Pfam" id="PF00465"/>
    </source>
</evidence>
<sequence length="389" mass="43099">MENFTFYNPTRLIFGRDQVQALQTELPKYGKNILVVYGGGSVKKSGLYDNVMNQLKQLDVNVFELPGVEPNPRLSTVHKGVDICKNENIDFLLAVGGGSVIDCTKAIAAGAKYDGDAWDFISHKVEATDALPFGTVLTLAATGSEMNAGSVITNWETKEKLGWGSEATYPKFSILDPVNTFTVPREHTIYGMVDMMSHVFESYFSHSTNTPLQERFLESILRTVIETAPKLLENLESYEHRETILYSGTMALNGMTYMGMQGDWATHNIEHAVSAVYDIPHGGGLAILFPNKMKYAVEKGVGISRFVQLAVRVFHVDPTGKSDRDVALEGIDRLRDFWTSIDAPSRLADYDIDDTNLDLMADKCMHAGPFGGFQTLDREDAKAILKMSL</sequence>
<dbReference type="PROSITE" id="PS00913">
    <property type="entry name" value="ADH_IRON_1"/>
    <property type="match status" value="1"/>
</dbReference>
<dbReference type="Pfam" id="PF25137">
    <property type="entry name" value="ADH_Fe_C"/>
    <property type="match status" value="1"/>
</dbReference>
<dbReference type="Gene3D" id="3.40.50.1970">
    <property type="match status" value="1"/>
</dbReference>
<feature type="domain" description="Alcohol dehydrogenase iron-type/glycerol dehydrogenase GldA" evidence="2">
    <location>
        <begin position="9"/>
        <end position="177"/>
    </location>
</feature>
<dbReference type="Proteomes" id="UP000602284">
    <property type="component" value="Unassembled WGS sequence"/>
</dbReference>
<keyword evidence="5" id="KW-1185">Reference proteome</keyword>
<comment type="caution">
    <text evidence="4">The sequence shown here is derived from an EMBL/GenBank/DDBJ whole genome shotgun (WGS) entry which is preliminary data.</text>
</comment>
<dbReference type="RefSeq" id="WP_201632932.1">
    <property type="nucleotide sequence ID" value="NZ_JAEQNB010000002.1"/>
</dbReference>
<proteinExistence type="predicted"/>